<comment type="caution">
    <text evidence="6">The sequence shown here is derived from an EMBL/GenBank/DDBJ whole genome shotgun (WGS) entry which is preliminary data.</text>
</comment>
<protein>
    <recommendedName>
        <fullName evidence="5">Peptidase S8/S53 domain-containing protein</fullName>
    </recommendedName>
</protein>
<dbReference type="InterPro" id="IPR036852">
    <property type="entry name" value="Peptidase_S8/S53_dom_sf"/>
</dbReference>
<evidence type="ECO:0000256" key="4">
    <source>
        <dbReference type="SAM" id="MobiDB-lite"/>
    </source>
</evidence>
<evidence type="ECO:0000259" key="5">
    <source>
        <dbReference type="Pfam" id="PF00082"/>
    </source>
</evidence>
<dbReference type="Pfam" id="PF00023">
    <property type="entry name" value="Ank"/>
    <property type="match status" value="1"/>
</dbReference>
<evidence type="ECO:0000256" key="3">
    <source>
        <dbReference type="ARBA" id="ARBA00022825"/>
    </source>
</evidence>
<keyword evidence="7" id="KW-1185">Reference proteome</keyword>
<feature type="domain" description="Peptidase S8/S53" evidence="5">
    <location>
        <begin position="641"/>
        <end position="875"/>
    </location>
</feature>
<keyword evidence="2" id="KW-0378">Hydrolase</keyword>
<dbReference type="SUPFAM" id="SSF48403">
    <property type="entry name" value="Ankyrin repeat"/>
    <property type="match status" value="1"/>
</dbReference>
<feature type="compositionally biased region" description="Basic and acidic residues" evidence="4">
    <location>
        <begin position="14"/>
        <end position="36"/>
    </location>
</feature>
<dbReference type="Gene3D" id="3.40.50.200">
    <property type="entry name" value="Peptidase S8/S53 domain"/>
    <property type="match status" value="1"/>
</dbReference>
<dbReference type="PROSITE" id="PS00136">
    <property type="entry name" value="SUBTILASE_ASP"/>
    <property type="match status" value="1"/>
</dbReference>
<dbReference type="EMBL" id="JAUDZG010000001">
    <property type="protein sequence ID" value="KAK3309898.1"/>
    <property type="molecule type" value="Genomic_DNA"/>
</dbReference>
<sequence length="979" mass="110208">MPSETTRAAGMSAAEDRGTTRRDRYYTTRERNEQARKLNLQSSVQEWEGHTRTERGEDSGWEGSEVNSEEGWEGEESGNQDKVGREELLQKLGEIEFCLANANFVRELDTCRETQSRFLQNYGRYIGEQPPPKTDNVLHFMAGKRFVSVWLLRHMLDHHKARMDGIDNAGRRPLTLAIEERKELFIETVLESSYDGKDLQRNLRMSASSTGNGIHVAINAGLSPRLTVALINQLSDDVLSQRDGAGCTPLHRAVEYERCKEGQIEIVRALLERGDSALDEKTNENLSVYQHHLSTRPADENTRIAGIAGKSRLPQQNGAKKGVADMIAEEVKVWYLRSTFEKRGGSKKQRNHDSAVDFLYGDGETGRICFNLLQRDRPIREKSLTKGAYSQFVFDTALQFVALGPFVISDQKAQAAPQAETGRRDMVAVFDWLKTRNVKHIIKVIVDDGKLPSHSDEAIVEALRPFTIDILDWSKPNLRPETIQQACGNVRKLYLSWNGLDGMLVAWGGRNGLANLPYLTDVYIRQTGNQLDSEEWANRKLDEFVKLLRNSRDYIRAQRRVAAPELELAGWAPIKVHRLRAQIINSRPATPATAVTEKNSQEPIRDHQWLKIMDRFAKAICGLPPNRYVRELPNLPAELKRDIRVCLIDDGVDADHPGISERMDYAHGKSFGTCPGGEHPGLELPFYESATHLGTVMASMITRVCPYARIVSYRLDATQGQDGRPQFTAKSAADALEHAAKQDFDIISISWSVKELMGSGADNSDTRRLDDALREVVRDKLVFCASPDVGNISLYQLATYHPVGSEVEELFRIGAAMADNSRWKPSGGKRIVDYILPGHGVREVKGCEVFPGNEPLEPGSWIATPLAAGLAALLIHIVRMAAIHTYLQGKERSREANRPTLESLEIIKSFDAMRRTFDMMANKAGGKSYVHVWGYFHQSCLDFEAADNALDGEGEKWRIILELARDLVPRRTWRRPLRF</sequence>
<reference evidence="6" key="1">
    <citation type="journal article" date="2023" name="Mol. Phylogenet. Evol.">
        <title>Genome-scale phylogeny and comparative genomics of the fungal order Sordariales.</title>
        <authorList>
            <person name="Hensen N."/>
            <person name="Bonometti L."/>
            <person name="Westerberg I."/>
            <person name="Brannstrom I.O."/>
            <person name="Guillou S."/>
            <person name="Cros-Aarteil S."/>
            <person name="Calhoun S."/>
            <person name="Haridas S."/>
            <person name="Kuo A."/>
            <person name="Mondo S."/>
            <person name="Pangilinan J."/>
            <person name="Riley R."/>
            <person name="LaButti K."/>
            <person name="Andreopoulos B."/>
            <person name="Lipzen A."/>
            <person name="Chen C."/>
            <person name="Yan M."/>
            <person name="Daum C."/>
            <person name="Ng V."/>
            <person name="Clum A."/>
            <person name="Steindorff A."/>
            <person name="Ohm R.A."/>
            <person name="Martin F."/>
            <person name="Silar P."/>
            <person name="Natvig D.O."/>
            <person name="Lalanne C."/>
            <person name="Gautier V."/>
            <person name="Ament-Velasquez S.L."/>
            <person name="Kruys A."/>
            <person name="Hutchinson M.I."/>
            <person name="Powell A.J."/>
            <person name="Barry K."/>
            <person name="Miller A.N."/>
            <person name="Grigoriev I.V."/>
            <person name="Debuchy R."/>
            <person name="Gladieux P."/>
            <person name="Hiltunen Thoren M."/>
            <person name="Johannesson H."/>
        </authorList>
    </citation>
    <scope>NUCLEOTIDE SEQUENCE</scope>
    <source>
        <strain evidence="6">CBS 333.67</strain>
    </source>
</reference>
<evidence type="ECO:0000256" key="2">
    <source>
        <dbReference type="ARBA" id="ARBA00022801"/>
    </source>
</evidence>
<feature type="region of interest" description="Disordered" evidence="4">
    <location>
        <begin position="1"/>
        <end position="81"/>
    </location>
</feature>
<dbReference type="Gene3D" id="1.25.40.20">
    <property type="entry name" value="Ankyrin repeat-containing domain"/>
    <property type="match status" value="1"/>
</dbReference>
<dbReference type="AlphaFoldDB" id="A0AAJ0H142"/>
<reference evidence="6" key="2">
    <citation type="submission" date="2023-06" db="EMBL/GenBank/DDBJ databases">
        <authorList>
            <consortium name="Lawrence Berkeley National Laboratory"/>
            <person name="Mondo S.J."/>
            <person name="Hensen N."/>
            <person name="Bonometti L."/>
            <person name="Westerberg I."/>
            <person name="Brannstrom I.O."/>
            <person name="Guillou S."/>
            <person name="Cros-Aarteil S."/>
            <person name="Calhoun S."/>
            <person name="Haridas S."/>
            <person name="Kuo A."/>
            <person name="Pangilinan J."/>
            <person name="Riley R."/>
            <person name="Labutti K."/>
            <person name="Andreopoulos B."/>
            <person name="Lipzen A."/>
            <person name="Chen C."/>
            <person name="Yanf M."/>
            <person name="Daum C."/>
            <person name="Ng V."/>
            <person name="Clum A."/>
            <person name="Steindorff A."/>
            <person name="Ohm R."/>
            <person name="Martin F."/>
            <person name="Silar P."/>
            <person name="Natvig D."/>
            <person name="Lalanne C."/>
            <person name="Gautier V."/>
            <person name="Ament-Velasquez S.L."/>
            <person name="Kruys A."/>
            <person name="Hutchinson M.I."/>
            <person name="Powell A.J."/>
            <person name="Barry K."/>
            <person name="Miller A.N."/>
            <person name="Grigoriev I.V."/>
            <person name="Debuchy R."/>
            <person name="Gladieux P."/>
            <person name="Thoren M.H."/>
            <person name="Johannesson H."/>
        </authorList>
    </citation>
    <scope>NUCLEOTIDE SEQUENCE</scope>
    <source>
        <strain evidence="6">CBS 333.67</strain>
    </source>
</reference>
<dbReference type="Pfam" id="PF00082">
    <property type="entry name" value="Peptidase_S8"/>
    <property type="match status" value="1"/>
</dbReference>
<dbReference type="InterPro" id="IPR002110">
    <property type="entry name" value="Ankyrin_rpt"/>
</dbReference>
<evidence type="ECO:0000313" key="7">
    <source>
        <dbReference type="Proteomes" id="UP001273166"/>
    </source>
</evidence>
<organism evidence="6 7">
    <name type="scientific">Chaetomium strumarium</name>
    <dbReference type="NCBI Taxonomy" id="1170767"/>
    <lineage>
        <taxon>Eukaryota</taxon>
        <taxon>Fungi</taxon>
        <taxon>Dikarya</taxon>
        <taxon>Ascomycota</taxon>
        <taxon>Pezizomycotina</taxon>
        <taxon>Sordariomycetes</taxon>
        <taxon>Sordariomycetidae</taxon>
        <taxon>Sordariales</taxon>
        <taxon>Chaetomiaceae</taxon>
        <taxon>Chaetomium</taxon>
    </lineage>
</organism>
<dbReference type="RefSeq" id="XP_062725678.1">
    <property type="nucleotide sequence ID" value="XM_062862232.1"/>
</dbReference>
<keyword evidence="1" id="KW-0645">Protease</keyword>
<evidence type="ECO:0000256" key="1">
    <source>
        <dbReference type="ARBA" id="ARBA00022670"/>
    </source>
</evidence>
<dbReference type="InterPro" id="IPR036770">
    <property type="entry name" value="Ankyrin_rpt-contain_sf"/>
</dbReference>
<dbReference type="GO" id="GO:0006508">
    <property type="term" value="P:proteolysis"/>
    <property type="evidence" value="ECO:0007669"/>
    <property type="project" value="UniProtKB-KW"/>
</dbReference>
<gene>
    <name evidence="6" type="ORF">B0T15DRAFT_17432</name>
</gene>
<dbReference type="SUPFAM" id="SSF52743">
    <property type="entry name" value="Subtilisin-like"/>
    <property type="match status" value="1"/>
</dbReference>
<dbReference type="InterPro" id="IPR023827">
    <property type="entry name" value="Peptidase_S8_Asp-AS"/>
</dbReference>
<feature type="compositionally biased region" description="Basic and acidic residues" evidence="4">
    <location>
        <begin position="47"/>
        <end position="58"/>
    </location>
</feature>
<dbReference type="GO" id="GO:0004252">
    <property type="term" value="F:serine-type endopeptidase activity"/>
    <property type="evidence" value="ECO:0007669"/>
    <property type="project" value="InterPro"/>
</dbReference>
<proteinExistence type="predicted"/>
<dbReference type="InterPro" id="IPR000209">
    <property type="entry name" value="Peptidase_S8/S53_dom"/>
</dbReference>
<dbReference type="GeneID" id="87881061"/>
<dbReference type="SMART" id="SM00248">
    <property type="entry name" value="ANK"/>
    <property type="match status" value="1"/>
</dbReference>
<dbReference type="PRINTS" id="PR00723">
    <property type="entry name" value="SUBTILISIN"/>
</dbReference>
<keyword evidence="3" id="KW-0720">Serine protease</keyword>
<dbReference type="Proteomes" id="UP001273166">
    <property type="component" value="Unassembled WGS sequence"/>
</dbReference>
<dbReference type="InterPro" id="IPR015500">
    <property type="entry name" value="Peptidase_S8_subtilisin-rel"/>
</dbReference>
<accession>A0AAJ0H142</accession>
<feature type="compositionally biased region" description="Acidic residues" evidence="4">
    <location>
        <begin position="67"/>
        <end position="78"/>
    </location>
</feature>
<name>A0AAJ0H142_9PEZI</name>
<evidence type="ECO:0000313" key="6">
    <source>
        <dbReference type="EMBL" id="KAK3309898.1"/>
    </source>
</evidence>